<evidence type="ECO:0000313" key="2">
    <source>
        <dbReference type="EMBL" id="CAB1445381.1"/>
    </source>
</evidence>
<sequence length="131" mass="14788">MPQYRLQVAPFNSTRYGTGHRILPARTLQGRSSYEAEVPAKDMVKLRHMDSCSFQHQQCLHHQDQNGTSHRPTTSVYAAPSQMMQNADIYTAPRPLTSSIIYRLLTEETVTRHPEPPSSVSIPADKPLTPM</sequence>
<dbReference type="Proteomes" id="UP001153269">
    <property type="component" value="Unassembled WGS sequence"/>
</dbReference>
<name>A0A9N7V761_PLEPL</name>
<gene>
    <name evidence="2" type="ORF">PLEPLA_LOCUS33112</name>
</gene>
<evidence type="ECO:0000256" key="1">
    <source>
        <dbReference type="SAM" id="MobiDB-lite"/>
    </source>
</evidence>
<feature type="region of interest" description="Disordered" evidence="1">
    <location>
        <begin position="111"/>
        <end position="131"/>
    </location>
</feature>
<organism evidence="2 3">
    <name type="scientific">Pleuronectes platessa</name>
    <name type="common">European plaice</name>
    <dbReference type="NCBI Taxonomy" id="8262"/>
    <lineage>
        <taxon>Eukaryota</taxon>
        <taxon>Metazoa</taxon>
        <taxon>Chordata</taxon>
        <taxon>Craniata</taxon>
        <taxon>Vertebrata</taxon>
        <taxon>Euteleostomi</taxon>
        <taxon>Actinopterygii</taxon>
        <taxon>Neopterygii</taxon>
        <taxon>Teleostei</taxon>
        <taxon>Neoteleostei</taxon>
        <taxon>Acanthomorphata</taxon>
        <taxon>Carangaria</taxon>
        <taxon>Pleuronectiformes</taxon>
        <taxon>Pleuronectoidei</taxon>
        <taxon>Pleuronectidae</taxon>
        <taxon>Pleuronectes</taxon>
    </lineage>
</organism>
<reference evidence="2" key="1">
    <citation type="submission" date="2020-03" db="EMBL/GenBank/DDBJ databases">
        <authorList>
            <person name="Weist P."/>
        </authorList>
    </citation>
    <scope>NUCLEOTIDE SEQUENCE</scope>
</reference>
<proteinExistence type="predicted"/>
<comment type="caution">
    <text evidence="2">The sequence shown here is derived from an EMBL/GenBank/DDBJ whole genome shotgun (WGS) entry which is preliminary data.</text>
</comment>
<evidence type="ECO:0000313" key="3">
    <source>
        <dbReference type="Proteomes" id="UP001153269"/>
    </source>
</evidence>
<dbReference type="EMBL" id="CADEAL010003635">
    <property type="protein sequence ID" value="CAB1445381.1"/>
    <property type="molecule type" value="Genomic_DNA"/>
</dbReference>
<protein>
    <submittedName>
        <fullName evidence="2">Uncharacterized protein</fullName>
    </submittedName>
</protein>
<keyword evidence="3" id="KW-1185">Reference proteome</keyword>
<dbReference type="AlphaFoldDB" id="A0A9N7V761"/>
<accession>A0A9N7V761</accession>